<dbReference type="PANTHER" id="PTHR33877:SF2">
    <property type="entry name" value="OS07G0170200 PROTEIN"/>
    <property type="match status" value="1"/>
</dbReference>
<dbReference type="Pfam" id="PF14279">
    <property type="entry name" value="HNH_5"/>
    <property type="match status" value="1"/>
</dbReference>
<dbReference type="EMBL" id="BJZT01000032">
    <property type="protein sequence ID" value="GEP00556.1"/>
    <property type="molecule type" value="Genomic_DNA"/>
</dbReference>
<name>A0A512IS99_9HYPH</name>
<dbReference type="InterPro" id="IPR029471">
    <property type="entry name" value="HNH_5"/>
</dbReference>
<dbReference type="InterPro" id="IPR003615">
    <property type="entry name" value="HNH_nuc"/>
</dbReference>
<dbReference type="SMART" id="SM00507">
    <property type="entry name" value="HNHc"/>
    <property type="match status" value="1"/>
</dbReference>
<dbReference type="OrthoDB" id="7597389at2"/>
<dbReference type="AlphaFoldDB" id="A0A512IS99"/>
<evidence type="ECO:0000313" key="2">
    <source>
        <dbReference type="EMBL" id="GEP00556.1"/>
    </source>
</evidence>
<sequence>MTRRISWFRLRPSAALSEIAGMLTHEGWTYVTLMLRIHAQGGPVADDVGSLAAATKLPPRKVAETLAVLGEAGKVVLTVDGRLDMPETHAELAWRGSHAAHLLEPNPYLIGRRAPPNWQALRELVFGRDGSFCRYCLDDEGPFEIDHILARARGGSDHPDNLGVACRPCNRSKGAKLIEEWQQSSSKIAPSAEDIDVL</sequence>
<dbReference type="Gene3D" id="1.10.30.50">
    <property type="match status" value="1"/>
</dbReference>
<dbReference type="Proteomes" id="UP000321258">
    <property type="component" value="Unassembled WGS sequence"/>
</dbReference>
<dbReference type="RefSeq" id="WP_147079944.1">
    <property type="nucleotide sequence ID" value="NZ_BSPJ01000004.1"/>
</dbReference>
<evidence type="ECO:0000259" key="1">
    <source>
        <dbReference type="SMART" id="SM00507"/>
    </source>
</evidence>
<protein>
    <recommendedName>
        <fullName evidence="1">HNH nuclease domain-containing protein</fullName>
    </recommendedName>
</protein>
<proteinExistence type="predicted"/>
<feature type="domain" description="HNH nuclease" evidence="1">
    <location>
        <begin position="120"/>
        <end position="171"/>
    </location>
</feature>
<accession>A0A512IS99</accession>
<gene>
    <name evidence="2" type="ORF">MHA02_29430</name>
</gene>
<organism evidence="2 3">
    <name type="scientific">Methylobacterium haplocladii</name>
    <dbReference type="NCBI Taxonomy" id="1176176"/>
    <lineage>
        <taxon>Bacteria</taxon>
        <taxon>Pseudomonadati</taxon>
        <taxon>Pseudomonadota</taxon>
        <taxon>Alphaproteobacteria</taxon>
        <taxon>Hyphomicrobiales</taxon>
        <taxon>Methylobacteriaceae</taxon>
        <taxon>Methylobacterium</taxon>
    </lineage>
</organism>
<dbReference type="CDD" id="cd00085">
    <property type="entry name" value="HNHc"/>
    <property type="match status" value="1"/>
</dbReference>
<comment type="caution">
    <text evidence="2">The sequence shown here is derived from an EMBL/GenBank/DDBJ whole genome shotgun (WGS) entry which is preliminary data.</text>
</comment>
<evidence type="ECO:0000313" key="3">
    <source>
        <dbReference type="Proteomes" id="UP000321258"/>
    </source>
</evidence>
<dbReference type="InterPro" id="IPR052892">
    <property type="entry name" value="NA-targeting_endonuclease"/>
</dbReference>
<dbReference type="PANTHER" id="PTHR33877">
    <property type="entry name" value="SLL1193 PROTEIN"/>
    <property type="match status" value="1"/>
</dbReference>
<keyword evidence="3" id="KW-1185">Reference proteome</keyword>
<reference evidence="2 3" key="1">
    <citation type="submission" date="2019-07" db="EMBL/GenBank/DDBJ databases">
        <title>Whole genome shotgun sequence of Methylobacterium haplocladii NBRC 107714.</title>
        <authorList>
            <person name="Hosoyama A."/>
            <person name="Uohara A."/>
            <person name="Ohji S."/>
            <person name="Ichikawa N."/>
        </authorList>
    </citation>
    <scope>NUCLEOTIDE SEQUENCE [LARGE SCALE GENOMIC DNA]</scope>
    <source>
        <strain evidence="2 3">NBRC 107714</strain>
    </source>
</reference>